<evidence type="ECO:0000256" key="2">
    <source>
        <dbReference type="SAM" id="Coils"/>
    </source>
</evidence>
<organism evidence="4 5">
    <name type="scientific">Candidatus Roizmanbacteria bacterium RIFCSPLOWO2_01_FULL_38_12</name>
    <dbReference type="NCBI Taxonomy" id="1802061"/>
    <lineage>
        <taxon>Bacteria</taxon>
        <taxon>Candidatus Roizmaniibacteriota</taxon>
    </lineage>
</organism>
<protein>
    <recommendedName>
        <fullName evidence="3">HPt domain-containing protein</fullName>
    </recommendedName>
</protein>
<evidence type="ECO:0000313" key="5">
    <source>
        <dbReference type="Proteomes" id="UP000177141"/>
    </source>
</evidence>
<name>A0A1F7IV84_9BACT</name>
<evidence type="ECO:0000313" key="4">
    <source>
        <dbReference type="EMBL" id="OGK47266.1"/>
    </source>
</evidence>
<comment type="caution">
    <text evidence="4">The sequence shown here is derived from an EMBL/GenBank/DDBJ whole genome shotgun (WGS) entry which is preliminary data.</text>
</comment>
<dbReference type="Gene3D" id="1.20.120.160">
    <property type="entry name" value="HPT domain"/>
    <property type="match status" value="1"/>
</dbReference>
<dbReference type="CDD" id="cd00088">
    <property type="entry name" value="HPT"/>
    <property type="match status" value="1"/>
</dbReference>
<dbReference type="Pfam" id="PF01627">
    <property type="entry name" value="Hpt"/>
    <property type="match status" value="1"/>
</dbReference>
<dbReference type="SMART" id="SM00073">
    <property type="entry name" value="HPT"/>
    <property type="match status" value="1"/>
</dbReference>
<feature type="domain" description="HPt" evidence="3">
    <location>
        <begin position="4"/>
        <end position="104"/>
    </location>
</feature>
<dbReference type="EMBL" id="MGAL01000034">
    <property type="protein sequence ID" value="OGK47266.1"/>
    <property type="molecule type" value="Genomic_DNA"/>
</dbReference>
<reference evidence="4 5" key="1">
    <citation type="journal article" date="2016" name="Nat. Commun.">
        <title>Thousands of microbial genomes shed light on interconnected biogeochemical processes in an aquifer system.</title>
        <authorList>
            <person name="Anantharaman K."/>
            <person name="Brown C.T."/>
            <person name="Hug L.A."/>
            <person name="Sharon I."/>
            <person name="Castelle C.J."/>
            <person name="Probst A.J."/>
            <person name="Thomas B.C."/>
            <person name="Singh A."/>
            <person name="Wilkins M.J."/>
            <person name="Karaoz U."/>
            <person name="Brodie E.L."/>
            <person name="Williams K.H."/>
            <person name="Hubbard S.S."/>
            <person name="Banfield J.F."/>
        </authorList>
    </citation>
    <scope>NUCLEOTIDE SEQUENCE [LARGE SCALE GENOMIC DNA]</scope>
</reference>
<gene>
    <name evidence="4" type="ORF">A3A93_05750</name>
</gene>
<proteinExistence type="predicted"/>
<feature type="modified residue" description="Phosphohistidine" evidence="1">
    <location>
        <position position="47"/>
    </location>
</feature>
<keyword evidence="2" id="KW-0175">Coiled coil</keyword>
<sequence length="128" mass="14652">MISSMADYHDLYLQTAGDLIKVLQQLKKISTSKNDKNTIFEFYRAAHSLKSQSLMMGYEQIGMTCRLLEALLRDIHDGKQIVSSLILADAEAVVDHLKRSLDQIKNKNKELDHGEDIKKLQNYISLEK</sequence>
<dbReference type="AlphaFoldDB" id="A0A1F7IV84"/>
<evidence type="ECO:0000259" key="3">
    <source>
        <dbReference type="PROSITE" id="PS50894"/>
    </source>
</evidence>
<dbReference type="PROSITE" id="PS50894">
    <property type="entry name" value="HPT"/>
    <property type="match status" value="1"/>
</dbReference>
<evidence type="ECO:0000256" key="1">
    <source>
        <dbReference type="PROSITE-ProRule" id="PRU00110"/>
    </source>
</evidence>
<feature type="coiled-coil region" evidence="2">
    <location>
        <begin position="87"/>
        <end position="114"/>
    </location>
</feature>
<dbReference type="Proteomes" id="UP000177141">
    <property type="component" value="Unassembled WGS sequence"/>
</dbReference>
<accession>A0A1F7IV84</accession>
<dbReference type="SUPFAM" id="SSF47226">
    <property type="entry name" value="Histidine-containing phosphotransfer domain, HPT domain"/>
    <property type="match status" value="1"/>
</dbReference>
<keyword evidence="1" id="KW-0597">Phosphoprotein</keyword>
<dbReference type="GO" id="GO:0000160">
    <property type="term" value="P:phosphorelay signal transduction system"/>
    <property type="evidence" value="ECO:0007669"/>
    <property type="project" value="InterPro"/>
</dbReference>
<dbReference type="InterPro" id="IPR008207">
    <property type="entry name" value="Sig_transdc_His_kin_Hpt_dom"/>
</dbReference>
<dbReference type="InterPro" id="IPR036641">
    <property type="entry name" value="HPT_dom_sf"/>
</dbReference>
<dbReference type="STRING" id="1802061.A3A93_05750"/>